<keyword evidence="2" id="KW-0732">Signal</keyword>
<dbReference type="OrthoDB" id="8242722at2"/>
<feature type="region of interest" description="Disordered" evidence="1">
    <location>
        <begin position="70"/>
        <end position="107"/>
    </location>
</feature>
<reference evidence="3 4" key="1">
    <citation type="submission" date="2016-10" db="EMBL/GenBank/DDBJ databases">
        <authorList>
            <person name="de Groot N.N."/>
        </authorList>
    </citation>
    <scope>NUCLEOTIDE SEQUENCE [LARGE SCALE GENOMIC DNA]</scope>
    <source>
        <strain evidence="3 4">GAS522</strain>
    </source>
</reference>
<evidence type="ECO:0000313" key="3">
    <source>
        <dbReference type="EMBL" id="SED25170.1"/>
    </source>
</evidence>
<organism evidence="3 4">
    <name type="scientific">Bradyrhizobium lablabi</name>
    <dbReference type="NCBI Taxonomy" id="722472"/>
    <lineage>
        <taxon>Bacteria</taxon>
        <taxon>Pseudomonadati</taxon>
        <taxon>Pseudomonadota</taxon>
        <taxon>Alphaproteobacteria</taxon>
        <taxon>Hyphomicrobiales</taxon>
        <taxon>Nitrobacteraceae</taxon>
        <taxon>Bradyrhizobium</taxon>
    </lineage>
</organism>
<accession>A0A1H4Z753</accession>
<dbReference type="Proteomes" id="UP000183208">
    <property type="component" value="Unassembled WGS sequence"/>
</dbReference>
<dbReference type="RefSeq" id="WP_074821331.1">
    <property type="nucleotide sequence ID" value="NZ_FNTI01000001.1"/>
</dbReference>
<name>A0A1H4Z753_9BRAD</name>
<feature type="chain" id="PRO_5010183670" evidence="2">
    <location>
        <begin position="20"/>
        <end position="127"/>
    </location>
</feature>
<dbReference type="AlphaFoldDB" id="A0A1H4Z753"/>
<sequence length="127" mass="13584">MRKFILIAGFVLASATAQAGERSLSLAGSDVLAAPASAPAKIADAPKTAEAPQAVEAPKVEAPKYIERPAAVEPKAETPKAETAKVEQTATESAKPAKTAKADKPRHKRYWTEGRIISELHRHGIYW</sequence>
<protein>
    <submittedName>
        <fullName evidence="3">Uncharacterized protein</fullName>
    </submittedName>
</protein>
<proteinExistence type="predicted"/>
<evidence type="ECO:0000256" key="1">
    <source>
        <dbReference type="SAM" id="MobiDB-lite"/>
    </source>
</evidence>
<gene>
    <name evidence="3" type="ORF">SAMN05444171_3586</name>
</gene>
<feature type="compositionally biased region" description="Basic and acidic residues" evidence="1">
    <location>
        <begin position="74"/>
        <end position="85"/>
    </location>
</feature>
<dbReference type="EMBL" id="FNTI01000001">
    <property type="protein sequence ID" value="SED25170.1"/>
    <property type="molecule type" value="Genomic_DNA"/>
</dbReference>
<feature type="signal peptide" evidence="2">
    <location>
        <begin position="1"/>
        <end position="19"/>
    </location>
</feature>
<evidence type="ECO:0000256" key="2">
    <source>
        <dbReference type="SAM" id="SignalP"/>
    </source>
</evidence>
<evidence type="ECO:0000313" key="4">
    <source>
        <dbReference type="Proteomes" id="UP000183208"/>
    </source>
</evidence>